<gene>
    <name evidence="2" type="ORF">OOZ53_21570</name>
</gene>
<dbReference type="Proteomes" id="UP001148313">
    <property type="component" value="Unassembled WGS sequence"/>
</dbReference>
<proteinExistence type="predicted"/>
<feature type="coiled-coil region" evidence="1">
    <location>
        <begin position="9"/>
        <end position="57"/>
    </location>
</feature>
<dbReference type="Pfam" id="PF04102">
    <property type="entry name" value="SlyX"/>
    <property type="match status" value="1"/>
</dbReference>
<dbReference type="InterPro" id="IPR007236">
    <property type="entry name" value="SlyX"/>
</dbReference>
<reference evidence="2" key="1">
    <citation type="submission" date="2022-11" db="EMBL/GenBank/DDBJ databases">
        <title>Hoeflea poritis sp. nov., isolated from scleractinian coral Porites lutea.</title>
        <authorList>
            <person name="Zhang G."/>
            <person name="Wei Q."/>
            <person name="Cai L."/>
        </authorList>
    </citation>
    <scope>NUCLEOTIDE SEQUENCE</scope>
    <source>
        <strain evidence="2">E7-10</strain>
    </source>
</reference>
<protein>
    <submittedName>
        <fullName evidence="2">SlyX family protein</fullName>
    </submittedName>
</protein>
<organism evidence="2 3">
    <name type="scientific">Hoeflea poritis</name>
    <dbReference type="NCBI Taxonomy" id="2993659"/>
    <lineage>
        <taxon>Bacteria</taxon>
        <taxon>Pseudomonadati</taxon>
        <taxon>Pseudomonadota</taxon>
        <taxon>Alphaproteobacteria</taxon>
        <taxon>Hyphomicrobiales</taxon>
        <taxon>Rhizobiaceae</taxon>
        <taxon>Hoeflea</taxon>
    </lineage>
</organism>
<dbReference type="EMBL" id="JAPJZH010000017">
    <property type="protein sequence ID" value="MDA4847962.1"/>
    <property type="molecule type" value="Genomic_DNA"/>
</dbReference>
<evidence type="ECO:0000256" key="1">
    <source>
        <dbReference type="SAM" id="Coils"/>
    </source>
</evidence>
<dbReference type="NCBIfam" id="NF001962">
    <property type="entry name" value="PRK00736.1"/>
    <property type="match status" value="1"/>
</dbReference>
<dbReference type="RefSeq" id="WP_271091804.1">
    <property type="nucleotide sequence ID" value="NZ_JAPJZH010000017.1"/>
</dbReference>
<keyword evidence="1" id="KW-0175">Coiled coil</keyword>
<name>A0ABT4VTC5_9HYPH</name>
<comment type="caution">
    <text evidence="2">The sequence shown here is derived from an EMBL/GenBank/DDBJ whole genome shotgun (WGS) entry which is preliminary data.</text>
</comment>
<keyword evidence="3" id="KW-1185">Reference proteome</keyword>
<evidence type="ECO:0000313" key="2">
    <source>
        <dbReference type="EMBL" id="MDA4847962.1"/>
    </source>
</evidence>
<accession>A0ABT4VTC5</accession>
<sequence length="70" mass="8189">MTETQAQQIARLEEHIAHQTRTIEELSDQVEKQWKLIDLLKAQQEKLIDRLMALEEQSGEAPPVTRPPHY</sequence>
<evidence type="ECO:0000313" key="3">
    <source>
        <dbReference type="Proteomes" id="UP001148313"/>
    </source>
</evidence>